<organism evidence="1">
    <name type="scientific">Streptomyces althioticus</name>
    <dbReference type="NCBI Taxonomy" id="83380"/>
    <lineage>
        <taxon>Bacteria</taxon>
        <taxon>Bacillati</taxon>
        <taxon>Actinomycetota</taxon>
        <taxon>Actinomycetes</taxon>
        <taxon>Kitasatosporales</taxon>
        <taxon>Streptomycetaceae</taxon>
        <taxon>Streptomyces</taxon>
        <taxon>Streptomyces althioticus group</taxon>
    </lineage>
</organism>
<sequence length="273" mass="31310">MTSALLQAPGPCRVAGQGHRCQPYTGYDDIRSHHGGQYLADPQFPITYKRNPWCWSSELGFHRSRTPDIPHQLTGLTGNKFVSNRGMQMWQALRLGARWGTSTDPCRGGWVEQTWRVFEAVDYRWSGNLEPVAHLGRLVGRHVNGGGQERIATDDTRLAGWFRDAILEFVPHPNLGEWNDVLLRACHGQREQDRHWVQQQIPTPPTHRRQQQRVEPRVYVWEYLTGTSRHNGGMRSISAAFRMTEPSDDQAMAWMTATMRHALRWGRPDPPVS</sequence>
<dbReference type="EMBL" id="CP109208">
    <property type="protein sequence ID" value="WUU58532.1"/>
    <property type="molecule type" value="Genomic_DNA"/>
</dbReference>
<gene>
    <name evidence="1" type="ORF">OIE82_35740</name>
</gene>
<proteinExistence type="predicted"/>
<dbReference type="RefSeq" id="WP_266477716.1">
    <property type="nucleotide sequence ID" value="NZ_CP109208.1"/>
</dbReference>
<evidence type="ECO:0000313" key="1">
    <source>
        <dbReference type="EMBL" id="WUU58532.1"/>
    </source>
</evidence>
<reference evidence="1" key="1">
    <citation type="submission" date="2022-10" db="EMBL/GenBank/DDBJ databases">
        <title>The complete genomes of actinobacterial strains from the NBC collection.</title>
        <authorList>
            <person name="Joergensen T.S."/>
            <person name="Alvarez Arevalo M."/>
            <person name="Sterndorff E.B."/>
            <person name="Faurdal D."/>
            <person name="Vuksanovic O."/>
            <person name="Mourched A.-S."/>
            <person name="Charusanti P."/>
            <person name="Shaw S."/>
            <person name="Blin K."/>
            <person name="Weber T."/>
        </authorList>
    </citation>
    <scope>NUCLEOTIDE SEQUENCE [LARGE SCALE GENOMIC DNA]</scope>
    <source>
        <strain evidence="1">NBC 01686</strain>
        <plasmid evidence="1">unnamed1</plasmid>
    </source>
</reference>
<keyword evidence="1" id="KW-0614">Plasmid</keyword>
<protein>
    <submittedName>
        <fullName evidence="1">Uncharacterized protein</fullName>
    </submittedName>
</protein>
<name>A0ABZ1YJJ9_9ACTN</name>
<accession>A0ABZ1YJJ9</accession>
<geneLocation type="plasmid" evidence="1">
    <name>unnamed1</name>
</geneLocation>